<keyword evidence="1" id="KW-0472">Membrane</keyword>
<name>A0A7W5AZY3_9BACL</name>
<dbReference type="Proteomes" id="UP000570361">
    <property type="component" value="Unassembled WGS sequence"/>
</dbReference>
<accession>A0A7W5AZY3</accession>
<keyword evidence="1" id="KW-0812">Transmembrane</keyword>
<reference evidence="2 3" key="1">
    <citation type="submission" date="2020-08" db="EMBL/GenBank/DDBJ databases">
        <title>Genomic Encyclopedia of Type Strains, Phase III (KMG-III): the genomes of soil and plant-associated and newly described type strains.</title>
        <authorList>
            <person name="Whitman W."/>
        </authorList>
    </citation>
    <scope>NUCLEOTIDE SEQUENCE [LARGE SCALE GENOMIC DNA]</scope>
    <source>
        <strain evidence="2 3">CECT 5862</strain>
    </source>
</reference>
<comment type="caution">
    <text evidence="2">The sequence shown here is derived from an EMBL/GenBank/DDBJ whole genome shotgun (WGS) entry which is preliminary data.</text>
</comment>
<sequence>MRRFKLWHKLIPFVIIGAVVSSLLGLLYVQRMQKLYEQLVYQEAGDKLYLYSERIEEKLGRD</sequence>
<gene>
    <name evidence="2" type="ORF">FHS18_003429</name>
</gene>
<keyword evidence="1" id="KW-1133">Transmembrane helix</keyword>
<evidence type="ECO:0000313" key="2">
    <source>
        <dbReference type="EMBL" id="MBB3111361.1"/>
    </source>
</evidence>
<keyword evidence="3" id="KW-1185">Reference proteome</keyword>
<organism evidence="2 3">
    <name type="scientific">Paenibacillus phyllosphaerae</name>
    <dbReference type="NCBI Taxonomy" id="274593"/>
    <lineage>
        <taxon>Bacteria</taxon>
        <taxon>Bacillati</taxon>
        <taxon>Bacillota</taxon>
        <taxon>Bacilli</taxon>
        <taxon>Bacillales</taxon>
        <taxon>Paenibacillaceae</taxon>
        <taxon>Paenibacillus</taxon>
    </lineage>
</organism>
<feature type="transmembrane region" description="Helical" evidence="1">
    <location>
        <begin position="6"/>
        <end position="29"/>
    </location>
</feature>
<proteinExistence type="predicted"/>
<dbReference type="EMBL" id="JACHXK010000007">
    <property type="protein sequence ID" value="MBB3111361.1"/>
    <property type="molecule type" value="Genomic_DNA"/>
</dbReference>
<protein>
    <submittedName>
        <fullName evidence="2">Uncharacterized protein</fullName>
    </submittedName>
</protein>
<dbReference type="RefSeq" id="WP_183601247.1">
    <property type="nucleotide sequence ID" value="NZ_JACHXK010000007.1"/>
</dbReference>
<evidence type="ECO:0000313" key="3">
    <source>
        <dbReference type="Proteomes" id="UP000570361"/>
    </source>
</evidence>
<evidence type="ECO:0000256" key="1">
    <source>
        <dbReference type="SAM" id="Phobius"/>
    </source>
</evidence>
<dbReference type="AlphaFoldDB" id="A0A7W5AZY3"/>